<dbReference type="EMBL" id="SKBQ01000010">
    <property type="protein sequence ID" value="TPX18663.1"/>
    <property type="molecule type" value="Genomic_DNA"/>
</dbReference>
<keyword evidence="1" id="KW-0732">Signal</keyword>
<evidence type="ECO:0000256" key="1">
    <source>
        <dbReference type="SAM" id="SignalP"/>
    </source>
</evidence>
<feature type="chain" id="PRO_5021257903" description="WD-like domain-containing protein" evidence="1">
    <location>
        <begin position="19"/>
        <end position="198"/>
    </location>
</feature>
<accession>A0A507BGP0</accession>
<reference evidence="3 4" key="1">
    <citation type="submission" date="2019-06" db="EMBL/GenBank/DDBJ databases">
        <title>Draft genome sequence of the filamentous fungus Phialemoniopsis curvata isolated from diesel fuel.</title>
        <authorList>
            <person name="Varaljay V.A."/>
            <person name="Lyon W.J."/>
            <person name="Crouch A.L."/>
            <person name="Drake C.E."/>
            <person name="Hollomon J.M."/>
            <person name="Nadeau L.J."/>
            <person name="Nunn H.S."/>
            <person name="Stevenson B.S."/>
            <person name="Bojanowski C.L."/>
            <person name="Crookes-Goodson W.J."/>
        </authorList>
    </citation>
    <scope>NUCLEOTIDE SEQUENCE [LARGE SCALE GENOMIC DNA]</scope>
    <source>
        <strain evidence="3 4">D216</strain>
    </source>
</reference>
<dbReference type="RefSeq" id="XP_031000374.1">
    <property type="nucleotide sequence ID" value="XM_031136718.1"/>
</dbReference>
<evidence type="ECO:0000313" key="3">
    <source>
        <dbReference type="EMBL" id="TPX18663.1"/>
    </source>
</evidence>
<organism evidence="3 4">
    <name type="scientific">Thyridium curvatum</name>
    <dbReference type="NCBI Taxonomy" id="1093900"/>
    <lineage>
        <taxon>Eukaryota</taxon>
        <taxon>Fungi</taxon>
        <taxon>Dikarya</taxon>
        <taxon>Ascomycota</taxon>
        <taxon>Pezizomycotina</taxon>
        <taxon>Sordariomycetes</taxon>
        <taxon>Sordariomycetidae</taxon>
        <taxon>Thyridiales</taxon>
        <taxon>Thyridiaceae</taxon>
        <taxon>Thyridium</taxon>
    </lineage>
</organism>
<comment type="caution">
    <text evidence="3">The sequence shown here is derived from an EMBL/GenBank/DDBJ whole genome shotgun (WGS) entry which is preliminary data.</text>
</comment>
<proteinExistence type="predicted"/>
<evidence type="ECO:0000313" key="4">
    <source>
        <dbReference type="Proteomes" id="UP000319257"/>
    </source>
</evidence>
<protein>
    <recommendedName>
        <fullName evidence="2">WD-like domain-containing protein</fullName>
    </recommendedName>
</protein>
<feature type="signal peptide" evidence="1">
    <location>
        <begin position="1"/>
        <end position="18"/>
    </location>
</feature>
<dbReference type="InterPro" id="IPR046925">
    <property type="entry name" value="WD-like_fungi"/>
</dbReference>
<sequence>MHLSQVTLLLLAATGVLATPLGQDLEARDSDVLLSSKKTNEGEGFEVWGRAVDARDEDTLLKSDTTPNGGSFEAWGKRQAQALTERKTKCASGVSPVCDDKNGGPNTLCLSLISYLSSYSSQTTPKGSKALCYTGADGKCCTKWNTKINYLTYGDLVPNAQTMYSSCSGSSGNSGKMSGVRLHGTCANQCLNNGHSCK</sequence>
<dbReference type="GeneID" id="41969967"/>
<feature type="domain" description="WD-like" evidence="2">
    <location>
        <begin position="92"/>
        <end position="197"/>
    </location>
</feature>
<keyword evidence="4" id="KW-1185">Reference proteome</keyword>
<dbReference type="Proteomes" id="UP000319257">
    <property type="component" value="Unassembled WGS sequence"/>
</dbReference>
<dbReference type="AlphaFoldDB" id="A0A507BGP0"/>
<dbReference type="InParanoid" id="A0A507BGP0"/>
<dbReference type="Pfam" id="PF20493">
    <property type="entry name" value="WD-like_fungi"/>
    <property type="match status" value="1"/>
</dbReference>
<gene>
    <name evidence="3" type="ORF">E0L32_002520</name>
</gene>
<name>A0A507BGP0_9PEZI</name>
<evidence type="ECO:0000259" key="2">
    <source>
        <dbReference type="Pfam" id="PF20493"/>
    </source>
</evidence>